<feature type="transmembrane region" description="Helical" evidence="7">
    <location>
        <begin position="49"/>
        <end position="70"/>
    </location>
</feature>
<dbReference type="InterPro" id="IPR020846">
    <property type="entry name" value="MFS_dom"/>
</dbReference>
<keyword evidence="2" id="KW-1003">Cell membrane</keyword>
<feature type="transmembrane region" description="Helical" evidence="7">
    <location>
        <begin position="345"/>
        <end position="366"/>
    </location>
</feature>
<evidence type="ECO:0000313" key="9">
    <source>
        <dbReference type="EMBL" id="GIJ44419.1"/>
    </source>
</evidence>
<feature type="transmembrane region" description="Helical" evidence="7">
    <location>
        <begin position="309"/>
        <end position="333"/>
    </location>
</feature>
<evidence type="ECO:0000256" key="3">
    <source>
        <dbReference type="ARBA" id="ARBA00022692"/>
    </source>
</evidence>
<evidence type="ECO:0000256" key="1">
    <source>
        <dbReference type="ARBA" id="ARBA00004651"/>
    </source>
</evidence>
<feature type="transmembrane region" description="Helical" evidence="7">
    <location>
        <begin position="285"/>
        <end position="303"/>
    </location>
</feature>
<keyword evidence="10" id="KW-1185">Reference proteome</keyword>
<evidence type="ECO:0000256" key="5">
    <source>
        <dbReference type="ARBA" id="ARBA00023136"/>
    </source>
</evidence>
<keyword evidence="5 7" id="KW-0472">Membrane</keyword>
<dbReference type="Gene3D" id="1.20.1250.20">
    <property type="entry name" value="MFS general substrate transporter like domains"/>
    <property type="match status" value="1"/>
</dbReference>
<comment type="subcellular location">
    <subcellularLocation>
        <location evidence="1">Cell membrane</location>
        <topology evidence="1">Multi-pass membrane protein</topology>
    </subcellularLocation>
</comment>
<evidence type="ECO:0000256" key="2">
    <source>
        <dbReference type="ARBA" id="ARBA00022475"/>
    </source>
</evidence>
<evidence type="ECO:0000256" key="4">
    <source>
        <dbReference type="ARBA" id="ARBA00022989"/>
    </source>
</evidence>
<dbReference type="Pfam" id="PF07690">
    <property type="entry name" value="MFS_1"/>
    <property type="match status" value="1"/>
</dbReference>
<sequence>MTGPVPLRRNREFLLLQSGQLLSELGHQSTAFAYPLVVLAMTGSATKAGLVLFVRLAAVAVTALPAGLAADRWDRKRLMIFSDGVRIAAVGALAGAFLSGTAAFWMIPLVAFVEGAGAGLFRASNAGALRQVVPPVQLPAAIAAQTGRTAAVALTGPPLGALLLGIGRAAPFLFDAVSYLASIGSLLFMRTPFQGERPPDTEPLRRRLLSGFRFLWQHPFLRAGTVLLGAANFILPAFTFAVVAIATRQGLPTVVVGGMVALFGGCLLLGAALSPLVRRFVPAHGVLVLELWTYLSVGAFLVWPNAYVLAAGIILPGLAIPSTDSVIHGYRIAMTPDRLIGRVESAYGSIALLVAPLGPLLAGFLIDHASPRIAIAVFVGLSVALAVAATVNRALRAAPRLADLRHAEDGPGQAPDTDLRASTAGG</sequence>
<gene>
    <name evidence="9" type="ORF">Val02_13050</name>
</gene>
<dbReference type="AlphaFoldDB" id="A0A8J3YFV9"/>
<proteinExistence type="predicted"/>
<keyword evidence="4 7" id="KW-1133">Transmembrane helix</keyword>
<evidence type="ECO:0000259" key="8">
    <source>
        <dbReference type="PROSITE" id="PS50850"/>
    </source>
</evidence>
<feature type="transmembrane region" description="Helical" evidence="7">
    <location>
        <begin position="251"/>
        <end position="273"/>
    </location>
</feature>
<reference evidence="9" key="1">
    <citation type="submission" date="2021-01" db="EMBL/GenBank/DDBJ databases">
        <title>Whole genome shotgun sequence of Virgisporangium aliadipatigenens NBRC 105644.</title>
        <authorList>
            <person name="Komaki H."/>
            <person name="Tamura T."/>
        </authorList>
    </citation>
    <scope>NUCLEOTIDE SEQUENCE</scope>
    <source>
        <strain evidence="9">NBRC 105644</strain>
    </source>
</reference>
<evidence type="ECO:0000256" key="7">
    <source>
        <dbReference type="SAM" id="Phobius"/>
    </source>
</evidence>
<dbReference type="InterPro" id="IPR036259">
    <property type="entry name" value="MFS_trans_sf"/>
</dbReference>
<dbReference type="InterPro" id="IPR011701">
    <property type="entry name" value="MFS"/>
</dbReference>
<dbReference type="EMBL" id="BOPF01000003">
    <property type="protein sequence ID" value="GIJ44419.1"/>
    <property type="molecule type" value="Genomic_DNA"/>
</dbReference>
<dbReference type="RefSeq" id="WP_203897961.1">
    <property type="nucleotide sequence ID" value="NZ_BOPF01000003.1"/>
</dbReference>
<dbReference type="SUPFAM" id="SSF103473">
    <property type="entry name" value="MFS general substrate transporter"/>
    <property type="match status" value="1"/>
</dbReference>
<feature type="transmembrane region" description="Helical" evidence="7">
    <location>
        <begin position="220"/>
        <end position="245"/>
    </location>
</feature>
<dbReference type="Proteomes" id="UP000619260">
    <property type="component" value="Unassembled WGS sequence"/>
</dbReference>
<organism evidence="9 10">
    <name type="scientific">Virgisporangium aliadipatigenens</name>
    <dbReference type="NCBI Taxonomy" id="741659"/>
    <lineage>
        <taxon>Bacteria</taxon>
        <taxon>Bacillati</taxon>
        <taxon>Actinomycetota</taxon>
        <taxon>Actinomycetes</taxon>
        <taxon>Micromonosporales</taxon>
        <taxon>Micromonosporaceae</taxon>
        <taxon>Virgisporangium</taxon>
    </lineage>
</organism>
<protein>
    <submittedName>
        <fullName evidence="9">MFS transporter</fullName>
    </submittedName>
</protein>
<dbReference type="GO" id="GO:0022857">
    <property type="term" value="F:transmembrane transporter activity"/>
    <property type="evidence" value="ECO:0007669"/>
    <property type="project" value="InterPro"/>
</dbReference>
<evidence type="ECO:0000313" key="10">
    <source>
        <dbReference type="Proteomes" id="UP000619260"/>
    </source>
</evidence>
<feature type="domain" description="Major facilitator superfamily (MFS) profile" evidence="8">
    <location>
        <begin position="12"/>
        <end position="400"/>
    </location>
</feature>
<dbReference type="CDD" id="cd06173">
    <property type="entry name" value="MFS_MefA_like"/>
    <property type="match status" value="1"/>
</dbReference>
<dbReference type="GO" id="GO:0005886">
    <property type="term" value="C:plasma membrane"/>
    <property type="evidence" value="ECO:0007669"/>
    <property type="project" value="UniProtKB-SubCell"/>
</dbReference>
<feature type="region of interest" description="Disordered" evidence="6">
    <location>
        <begin position="406"/>
        <end position="426"/>
    </location>
</feature>
<keyword evidence="3 7" id="KW-0812">Transmembrane</keyword>
<evidence type="ECO:0000256" key="6">
    <source>
        <dbReference type="SAM" id="MobiDB-lite"/>
    </source>
</evidence>
<comment type="caution">
    <text evidence="9">The sequence shown here is derived from an EMBL/GenBank/DDBJ whole genome shotgun (WGS) entry which is preliminary data.</text>
</comment>
<feature type="transmembrane region" description="Helical" evidence="7">
    <location>
        <begin position="90"/>
        <end position="113"/>
    </location>
</feature>
<dbReference type="PANTHER" id="PTHR23513">
    <property type="entry name" value="INTEGRAL MEMBRANE EFFLUX PROTEIN-RELATED"/>
    <property type="match status" value="1"/>
</dbReference>
<accession>A0A8J3YFV9</accession>
<dbReference type="PANTHER" id="PTHR23513:SF6">
    <property type="entry name" value="MAJOR FACILITATOR SUPERFAMILY ASSOCIATED DOMAIN-CONTAINING PROTEIN"/>
    <property type="match status" value="1"/>
</dbReference>
<feature type="transmembrane region" description="Helical" evidence="7">
    <location>
        <begin position="169"/>
        <end position="189"/>
    </location>
</feature>
<name>A0A8J3YFV9_9ACTN</name>
<feature type="transmembrane region" description="Helical" evidence="7">
    <location>
        <begin position="372"/>
        <end position="391"/>
    </location>
</feature>
<dbReference type="PROSITE" id="PS50850">
    <property type="entry name" value="MFS"/>
    <property type="match status" value="1"/>
</dbReference>